<feature type="binding site" evidence="8">
    <location>
        <begin position="324"/>
        <end position="328"/>
    </location>
    <ligand>
        <name>ATP</name>
        <dbReference type="ChEBI" id="CHEBI:30616"/>
    </ligand>
</feature>
<dbReference type="InterPro" id="IPR043129">
    <property type="entry name" value="ATPase_NBD"/>
</dbReference>
<evidence type="ECO:0000256" key="8">
    <source>
        <dbReference type="HAMAP-Rule" id="MF_00020"/>
    </source>
</evidence>
<evidence type="ECO:0000313" key="10">
    <source>
        <dbReference type="EMBL" id="PTQ11857.1"/>
    </source>
</evidence>
<keyword evidence="11" id="KW-1185">Reference proteome</keyword>
<feature type="binding site" evidence="8">
    <location>
        <position position="9"/>
    </location>
    <ligand>
        <name>Mg(2+)</name>
        <dbReference type="ChEBI" id="CHEBI:18420"/>
    </ligand>
</feature>
<dbReference type="InterPro" id="IPR000890">
    <property type="entry name" value="Aliphatic_acid_kin_short-chain"/>
</dbReference>
<comment type="subcellular location">
    <subcellularLocation>
        <location evidence="8">Cytoplasm</location>
    </subcellularLocation>
</comment>
<keyword evidence="7 8" id="KW-0460">Magnesium</keyword>
<keyword evidence="3 8" id="KW-0479">Metal-binding</keyword>
<reference evidence="10 11" key="1">
    <citation type="submission" date="2017-09" db="EMBL/GenBank/DDBJ databases">
        <title>Sphingomonas panjinensis sp.nov., isolated from oil-contaminated soil.</title>
        <authorList>
            <person name="Wang L."/>
            <person name="Chen L."/>
        </authorList>
    </citation>
    <scope>NUCLEOTIDE SEQUENCE [LARGE SCALE GENOMIC DNA]</scope>
    <source>
        <strain evidence="10 11">FW-11</strain>
    </source>
</reference>
<dbReference type="InterPro" id="IPR004372">
    <property type="entry name" value="Ac/propionate_kinase"/>
</dbReference>
<comment type="function">
    <text evidence="8">Catalyzes the formation of acetyl phosphate from acetate and ATP. Can also catalyze the reverse reaction.</text>
</comment>
<dbReference type="PANTHER" id="PTHR21060:SF21">
    <property type="entry name" value="ACETATE KINASE"/>
    <property type="match status" value="1"/>
</dbReference>
<dbReference type="Proteomes" id="UP000244162">
    <property type="component" value="Unassembled WGS sequence"/>
</dbReference>
<sequence length="402" mass="43200">MREAFLIFNAGSSSLKFALYESRSLDLLCRGVLEERSEGMKLDIAGPLAGPFLEAPRPAETGHAGYIEWFLNLVRHRLGDLSLGAAGHRVVHGGAQFAAPIIVDDMAMAALEALVPLAPGHQPNNLMAIRAVARFWPDLPQIACFDTAFHRTQPRLAQLFGLPRGFSDAGILRYGFHGLSYEYIASRLPEIAGSRADGRVIVAHLGHGASLCAMRERRSVATTMGFTSLDGLMMGTRCGAIDPGVLLYLIRERGMSVETVADLLNNRSGLLGVSGISDDVRTLAASDDPRANEALDLFAYRIVREVGSLVSALGGLDLLIFTAGIGEHSALVRRKVCEQLRFFGLELDEQLNASGAMTISSDASEIGVYIVPTNEELPIADAVRRLIGISERPGPGITSQHG</sequence>
<dbReference type="PRINTS" id="PR00471">
    <property type="entry name" value="ACETATEKNASE"/>
</dbReference>
<protein>
    <recommendedName>
        <fullName evidence="8">Acetate kinase</fullName>
        <ecNumber evidence="8">2.7.2.1</ecNumber>
    </recommendedName>
    <alternativeName>
        <fullName evidence="8">Acetokinase</fullName>
    </alternativeName>
</protein>
<feature type="binding site" evidence="8">
    <location>
        <begin position="279"/>
        <end position="281"/>
    </location>
    <ligand>
        <name>ATP</name>
        <dbReference type="ChEBI" id="CHEBI:30616"/>
    </ligand>
</feature>
<dbReference type="GO" id="GO:0008776">
    <property type="term" value="F:acetate kinase activity"/>
    <property type="evidence" value="ECO:0007669"/>
    <property type="project" value="UniProtKB-UniRule"/>
</dbReference>
<dbReference type="GO" id="GO:0005829">
    <property type="term" value="C:cytosol"/>
    <property type="evidence" value="ECO:0007669"/>
    <property type="project" value="TreeGrafter"/>
</dbReference>
<feature type="binding site" evidence="8">
    <location>
        <begin position="204"/>
        <end position="208"/>
    </location>
    <ligand>
        <name>ATP</name>
        <dbReference type="ChEBI" id="CHEBI:30616"/>
    </ligand>
</feature>
<keyword evidence="5 8" id="KW-0418">Kinase</keyword>
<feature type="site" description="Transition state stabilizer" evidence="8">
    <location>
        <position position="177"/>
    </location>
</feature>
<keyword evidence="2 8" id="KW-0808">Transferase</keyword>
<comment type="pathway">
    <text evidence="8">Metabolic intermediate biosynthesis; acetyl-CoA biosynthesis; acetyl-CoA from acetate: step 1/2.</text>
</comment>
<feature type="active site" description="Proton donor/acceptor" evidence="8">
    <location>
        <position position="146"/>
    </location>
</feature>
<proteinExistence type="inferred from homology"/>
<dbReference type="GO" id="GO:0005524">
    <property type="term" value="F:ATP binding"/>
    <property type="evidence" value="ECO:0007669"/>
    <property type="project" value="UniProtKB-KW"/>
</dbReference>
<comment type="subunit">
    <text evidence="8">Homodimer.</text>
</comment>
<name>A0A2T5FZ25_9SPHN</name>
<dbReference type="PANTHER" id="PTHR21060">
    <property type="entry name" value="ACETATE KINASE"/>
    <property type="match status" value="1"/>
</dbReference>
<dbReference type="NCBIfam" id="TIGR00016">
    <property type="entry name" value="ackA"/>
    <property type="match status" value="1"/>
</dbReference>
<evidence type="ECO:0000256" key="5">
    <source>
        <dbReference type="ARBA" id="ARBA00022777"/>
    </source>
</evidence>
<organism evidence="10 11">
    <name type="scientific">Sphingomonas oleivorans</name>
    <dbReference type="NCBI Taxonomy" id="1735121"/>
    <lineage>
        <taxon>Bacteria</taxon>
        <taxon>Pseudomonadati</taxon>
        <taxon>Pseudomonadota</taxon>
        <taxon>Alphaproteobacteria</taxon>
        <taxon>Sphingomonadales</taxon>
        <taxon>Sphingomonadaceae</taxon>
        <taxon>Sphingomonas</taxon>
    </lineage>
</organism>
<evidence type="ECO:0000256" key="3">
    <source>
        <dbReference type="ARBA" id="ARBA00022723"/>
    </source>
</evidence>
<dbReference type="SUPFAM" id="SSF53067">
    <property type="entry name" value="Actin-like ATPase domain"/>
    <property type="match status" value="2"/>
</dbReference>
<evidence type="ECO:0000313" key="11">
    <source>
        <dbReference type="Proteomes" id="UP000244162"/>
    </source>
</evidence>
<comment type="catalytic activity">
    <reaction evidence="8">
        <text>acetate + ATP = acetyl phosphate + ADP</text>
        <dbReference type="Rhea" id="RHEA:11352"/>
        <dbReference type="ChEBI" id="CHEBI:22191"/>
        <dbReference type="ChEBI" id="CHEBI:30089"/>
        <dbReference type="ChEBI" id="CHEBI:30616"/>
        <dbReference type="ChEBI" id="CHEBI:456216"/>
        <dbReference type="EC" id="2.7.2.1"/>
    </reaction>
</comment>
<feature type="binding site" evidence="8">
    <location>
        <position position="89"/>
    </location>
    <ligand>
        <name>substrate</name>
    </ligand>
</feature>
<accession>A0A2T5FZ25</accession>
<dbReference type="PIRSF" id="PIRSF000722">
    <property type="entry name" value="Acetate_prop_kin"/>
    <property type="match status" value="1"/>
</dbReference>
<dbReference type="EMBL" id="NWBU01000006">
    <property type="protein sequence ID" value="PTQ11857.1"/>
    <property type="molecule type" value="Genomic_DNA"/>
</dbReference>
<comment type="caution">
    <text evidence="10">The sequence shown here is derived from an EMBL/GenBank/DDBJ whole genome shotgun (WGS) entry which is preliminary data.</text>
</comment>
<comment type="similarity">
    <text evidence="8 9">Belongs to the acetokinase family.</text>
</comment>
<feature type="binding site" evidence="8">
    <location>
        <position position="375"/>
    </location>
    <ligand>
        <name>Mg(2+)</name>
        <dbReference type="ChEBI" id="CHEBI:18420"/>
    </ligand>
</feature>
<evidence type="ECO:0000256" key="7">
    <source>
        <dbReference type="ARBA" id="ARBA00022842"/>
    </source>
</evidence>
<dbReference type="AlphaFoldDB" id="A0A2T5FZ25"/>
<keyword evidence="4 8" id="KW-0547">Nucleotide-binding</keyword>
<feature type="binding site" evidence="8">
    <location>
        <position position="16"/>
    </location>
    <ligand>
        <name>ATP</name>
        <dbReference type="ChEBI" id="CHEBI:30616"/>
    </ligand>
</feature>
<dbReference type="GO" id="GO:0000287">
    <property type="term" value="F:magnesium ion binding"/>
    <property type="evidence" value="ECO:0007669"/>
    <property type="project" value="UniProtKB-UniRule"/>
</dbReference>
<evidence type="ECO:0000256" key="4">
    <source>
        <dbReference type="ARBA" id="ARBA00022741"/>
    </source>
</evidence>
<dbReference type="GO" id="GO:0006083">
    <property type="term" value="P:acetate metabolic process"/>
    <property type="evidence" value="ECO:0007669"/>
    <property type="project" value="TreeGrafter"/>
</dbReference>
<feature type="site" description="Transition state stabilizer" evidence="8">
    <location>
        <position position="237"/>
    </location>
</feature>
<dbReference type="UniPathway" id="UPA00340">
    <property type="reaction ID" value="UER00458"/>
</dbReference>
<gene>
    <name evidence="8" type="primary">ackA</name>
    <name evidence="10" type="ORF">CLG96_08035</name>
</gene>
<keyword evidence="6 8" id="KW-0067">ATP-binding</keyword>
<dbReference type="Pfam" id="PF00871">
    <property type="entry name" value="Acetate_kinase"/>
    <property type="match status" value="1"/>
</dbReference>
<comment type="cofactor">
    <cofactor evidence="8">
        <name>Mg(2+)</name>
        <dbReference type="ChEBI" id="CHEBI:18420"/>
    </cofactor>
    <cofactor evidence="8">
        <name>Mn(2+)</name>
        <dbReference type="ChEBI" id="CHEBI:29035"/>
    </cofactor>
    <text evidence="8">Mg(2+). Can also accept Mn(2+).</text>
</comment>
<dbReference type="Gene3D" id="3.30.420.40">
    <property type="match status" value="2"/>
</dbReference>
<dbReference type="GO" id="GO:0006085">
    <property type="term" value="P:acetyl-CoA biosynthetic process"/>
    <property type="evidence" value="ECO:0007669"/>
    <property type="project" value="UniProtKB-UniRule"/>
</dbReference>
<evidence type="ECO:0000256" key="6">
    <source>
        <dbReference type="ARBA" id="ARBA00022840"/>
    </source>
</evidence>
<evidence type="ECO:0000256" key="1">
    <source>
        <dbReference type="ARBA" id="ARBA00022490"/>
    </source>
</evidence>
<keyword evidence="1 8" id="KW-0963">Cytoplasm</keyword>
<evidence type="ECO:0000256" key="2">
    <source>
        <dbReference type="ARBA" id="ARBA00022679"/>
    </source>
</evidence>
<dbReference type="OrthoDB" id="9802453at2"/>
<dbReference type="HAMAP" id="MF_00020">
    <property type="entry name" value="Acetate_kinase"/>
    <property type="match status" value="1"/>
</dbReference>
<dbReference type="EC" id="2.7.2.1" evidence="8"/>
<evidence type="ECO:0000256" key="9">
    <source>
        <dbReference type="RuleBase" id="RU003835"/>
    </source>
</evidence>